<dbReference type="PANTHER" id="PTHR46628:SF1">
    <property type="entry name" value="PIRNA BIOGENESIS PROTEIN EXD1"/>
    <property type="match status" value="1"/>
</dbReference>
<dbReference type="InterPro" id="IPR052144">
    <property type="entry name" value="piRNA_biogenesis_EXD1"/>
</dbReference>
<dbReference type="InterPro" id="IPR036397">
    <property type="entry name" value="RNaseH_sf"/>
</dbReference>
<dbReference type="GO" id="GO:0034587">
    <property type="term" value="P:piRNA processing"/>
    <property type="evidence" value="ECO:0007669"/>
    <property type="project" value="TreeGrafter"/>
</dbReference>
<keyword evidence="3" id="KW-1185">Reference proteome</keyword>
<dbReference type="Pfam" id="PF12898">
    <property type="entry name" value="Stc1"/>
    <property type="match status" value="1"/>
</dbReference>
<name>A0A913X3E4_EXADI</name>
<organism evidence="2 3">
    <name type="scientific">Exaiptasia diaphana</name>
    <name type="common">Tropical sea anemone</name>
    <name type="synonym">Aiptasia pulchella</name>
    <dbReference type="NCBI Taxonomy" id="2652724"/>
    <lineage>
        <taxon>Eukaryota</taxon>
        <taxon>Metazoa</taxon>
        <taxon>Cnidaria</taxon>
        <taxon>Anthozoa</taxon>
        <taxon>Hexacorallia</taxon>
        <taxon>Actiniaria</taxon>
        <taxon>Aiptasiidae</taxon>
        <taxon>Exaiptasia</taxon>
    </lineage>
</organism>
<dbReference type="OrthoDB" id="26838at2759"/>
<dbReference type="GO" id="GO:1990923">
    <property type="term" value="C:PET complex"/>
    <property type="evidence" value="ECO:0007669"/>
    <property type="project" value="TreeGrafter"/>
</dbReference>
<dbReference type="GO" id="GO:0003676">
    <property type="term" value="F:nucleic acid binding"/>
    <property type="evidence" value="ECO:0007669"/>
    <property type="project" value="InterPro"/>
</dbReference>
<dbReference type="PANTHER" id="PTHR46628">
    <property type="entry name" value="PIRNA BIOGENESIS PROTEIN EXD1"/>
    <property type="match status" value="1"/>
</dbReference>
<feature type="domain" description="3'-5' exonuclease" evidence="1">
    <location>
        <begin position="9"/>
        <end position="217"/>
    </location>
</feature>
<dbReference type="InterPro" id="IPR002562">
    <property type="entry name" value="3'-5'_exonuclease_dom"/>
</dbReference>
<reference evidence="2" key="1">
    <citation type="submission" date="2022-11" db="UniProtKB">
        <authorList>
            <consortium name="EnsemblMetazoa"/>
        </authorList>
    </citation>
    <scope>IDENTIFICATION</scope>
</reference>
<dbReference type="GeneID" id="110237080"/>
<dbReference type="RefSeq" id="XP_020898315.1">
    <property type="nucleotide sequence ID" value="XM_021042656.2"/>
</dbReference>
<proteinExistence type="predicted"/>
<dbReference type="Proteomes" id="UP000887567">
    <property type="component" value="Unplaced"/>
</dbReference>
<dbReference type="SUPFAM" id="SSF53098">
    <property type="entry name" value="Ribonuclease H-like"/>
    <property type="match status" value="1"/>
</dbReference>
<dbReference type="KEGG" id="epa:110237080"/>
<dbReference type="Pfam" id="PF01612">
    <property type="entry name" value="DNA_pol_A_exo1"/>
    <property type="match status" value="1"/>
</dbReference>
<accession>A0A913X3E4</accession>
<dbReference type="SMART" id="SM00474">
    <property type="entry name" value="35EXOc"/>
    <property type="match status" value="1"/>
</dbReference>
<dbReference type="EnsemblMetazoa" id="XM_021042656.2">
    <property type="protein sequence ID" value="XP_020898315.1"/>
    <property type="gene ID" value="LOC110237080"/>
</dbReference>
<dbReference type="InterPro" id="IPR024630">
    <property type="entry name" value="Stc1"/>
</dbReference>
<sequence length="326" mass="37641">MASGRIPNYLLVDNNIALNESINTLKNTPTSALLAVDCEGVDLSRKGKLTIVTVATEERAFIFDVIKLKEEVFAEGLREILEDKSRAKLMFDCRQDSDSLWYQYRVKLNGVLDVQLQEVLKRREQFGASASSGANQRRSQRLNEVENIYGLNRCIKLYLDDEEARKTKEGGTNQVMKDKAVWQKRPISGSLLRYCAVDTLVLFKLYKVIGSSSQELAQLRVASERYADMYRAKSERSFDRYEMNAYLPLDIISCDESAYQGIHCTGCKRIFPREEFSKNQLSKGNQKCRVCKKVKQRLDTNAHKEQRWLRRQREEESFGYYDSDSN</sequence>
<dbReference type="GO" id="GO:0008408">
    <property type="term" value="F:3'-5' exonuclease activity"/>
    <property type="evidence" value="ECO:0007669"/>
    <property type="project" value="InterPro"/>
</dbReference>
<dbReference type="AlphaFoldDB" id="A0A913X3E4"/>
<protein>
    <recommendedName>
        <fullName evidence="1">3'-5' exonuclease domain-containing protein</fullName>
    </recommendedName>
</protein>
<evidence type="ECO:0000313" key="2">
    <source>
        <dbReference type="EnsemblMetazoa" id="XP_020898315.1"/>
    </source>
</evidence>
<dbReference type="InterPro" id="IPR012337">
    <property type="entry name" value="RNaseH-like_sf"/>
</dbReference>
<evidence type="ECO:0000259" key="1">
    <source>
        <dbReference type="SMART" id="SM00474"/>
    </source>
</evidence>
<dbReference type="Gene3D" id="3.30.420.10">
    <property type="entry name" value="Ribonuclease H-like superfamily/Ribonuclease H"/>
    <property type="match status" value="1"/>
</dbReference>
<evidence type="ECO:0000313" key="3">
    <source>
        <dbReference type="Proteomes" id="UP000887567"/>
    </source>
</evidence>
<dbReference type="OMA" id="DSDCLMH"/>